<dbReference type="Proteomes" id="UP000276133">
    <property type="component" value="Unassembled WGS sequence"/>
</dbReference>
<comment type="caution">
    <text evidence="2">The sequence shown here is derived from an EMBL/GenBank/DDBJ whole genome shotgun (WGS) entry which is preliminary data.</text>
</comment>
<sequence>MRKTNLSKKGATTKKIGFLAKTLNLKANYSDGTFDIVPTNIGKREMFTNRAFNNNILIFNLFDCDTSCDGGGCSNDSDSCSDDVYGRIDDVDGCTDGAIVNVSISDNLGGSLFIHAGFIILGHFDKFIATILRLLLIKFYLVLNELDKTLAEYDCSVSDSVLKTKLLANDANAASIRTRVPVRKPGINNADLFKEPLSYHHKTLSVPNLMANPASPNMPPPPPPPPPTVPSISHRTHCSKNRSMLALSPAYSDIYSSPDMDPCHPQPTANNSMEPPVDYDQETNLVMMAPKNATSPLTPRQLKQRNSAKRTSTIQKSDCQFLQGQKFDQEFLQTSKDLFLRYPTAKISISVSDGDQPRQIEIDRQMFDKLYKSQQPQTPIRTTSVLTALNSFTLNSSLPSSSSPSSVSSASSAYDTAMADTPPLGLNEAIKKAALEHQKRQSDKTACTTNASRTPNVKNELEKALENRLKRLSVLQAESEHEAPSFPPPPSPGALNKLNEQSGAPERVCSPPPPPPPLPPLTAACAQSARPATLKTTVKSLVNTYQLIDPRSSSDFGELIAKKAAEKRAKFHENKPVLSSVTYQPDGTKVVNAFKPNEELSVKNNTALLHKANAQLANDSAQATGQNNDSESEMNPNQESFITTASKLLEKAKQKQHSIDTNKPDQKPTPVAASAQNSLKIK</sequence>
<feature type="compositionally biased region" description="Pro residues" evidence="1">
    <location>
        <begin position="216"/>
        <end position="229"/>
    </location>
</feature>
<feature type="region of interest" description="Disordered" evidence="1">
    <location>
        <begin position="435"/>
        <end position="459"/>
    </location>
</feature>
<organism evidence="2 3">
    <name type="scientific">Brachionus plicatilis</name>
    <name type="common">Marine rotifer</name>
    <name type="synonym">Brachionus muelleri</name>
    <dbReference type="NCBI Taxonomy" id="10195"/>
    <lineage>
        <taxon>Eukaryota</taxon>
        <taxon>Metazoa</taxon>
        <taxon>Spiralia</taxon>
        <taxon>Gnathifera</taxon>
        <taxon>Rotifera</taxon>
        <taxon>Eurotatoria</taxon>
        <taxon>Monogononta</taxon>
        <taxon>Pseudotrocha</taxon>
        <taxon>Ploima</taxon>
        <taxon>Brachionidae</taxon>
        <taxon>Brachionus</taxon>
    </lineage>
</organism>
<evidence type="ECO:0000313" key="3">
    <source>
        <dbReference type="Proteomes" id="UP000276133"/>
    </source>
</evidence>
<dbReference type="EMBL" id="REGN01000178">
    <property type="protein sequence ID" value="RNA43764.1"/>
    <property type="molecule type" value="Genomic_DNA"/>
</dbReference>
<protein>
    <submittedName>
        <fullName evidence="2">Uncharacterized protein</fullName>
    </submittedName>
</protein>
<feature type="compositionally biased region" description="Polar residues" evidence="1">
    <location>
        <begin position="444"/>
        <end position="457"/>
    </location>
</feature>
<evidence type="ECO:0000256" key="1">
    <source>
        <dbReference type="SAM" id="MobiDB-lite"/>
    </source>
</evidence>
<reference evidence="2 3" key="1">
    <citation type="journal article" date="2018" name="Sci. Rep.">
        <title>Genomic signatures of local adaptation to the degree of environmental predictability in rotifers.</title>
        <authorList>
            <person name="Franch-Gras L."/>
            <person name="Hahn C."/>
            <person name="Garcia-Roger E.M."/>
            <person name="Carmona M.J."/>
            <person name="Serra M."/>
            <person name="Gomez A."/>
        </authorList>
    </citation>
    <scope>NUCLEOTIDE SEQUENCE [LARGE SCALE GENOMIC DNA]</scope>
    <source>
        <strain evidence="2">HYR1</strain>
    </source>
</reference>
<feature type="region of interest" description="Disordered" evidence="1">
    <location>
        <begin position="293"/>
        <end position="312"/>
    </location>
</feature>
<keyword evidence="3" id="KW-1185">Reference proteome</keyword>
<feature type="region of interest" description="Disordered" evidence="1">
    <location>
        <begin position="211"/>
        <end position="235"/>
    </location>
</feature>
<dbReference type="AlphaFoldDB" id="A0A3M7T6T1"/>
<feature type="region of interest" description="Disordered" evidence="1">
    <location>
        <begin position="619"/>
        <end position="682"/>
    </location>
</feature>
<proteinExistence type="predicted"/>
<accession>A0A3M7T6T1</accession>
<feature type="region of interest" description="Disordered" evidence="1">
    <location>
        <begin position="477"/>
        <end position="516"/>
    </location>
</feature>
<name>A0A3M7T6T1_BRAPC</name>
<feature type="compositionally biased region" description="Basic and acidic residues" evidence="1">
    <location>
        <begin position="648"/>
        <end position="666"/>
    </location>
</feature>
<feature type="compositionally biased region" description="Polar residues" evidence="1">
    <location>
        <begin position="619"/>
        <end position="646"/>
    </location>
</feature>
<gene>
    <name evidence="2" type="ORF">BpHYR1_031297</name>
</gene>
<evidence type="ECO:0000313" key="2">
    <source>
        <dbReference type="EMBL" id="RNA43764.1"/>
    </source>
</evidence>